<dbReference type="GO" id="GO:0004180">
    <property type="term" value="F:carboxypeptidase activity"/>
    <property type="evidence" value="ECO:0007669"/>
    <property type="project" value="UniProtKB-KW"/>
</dbReference>
<dbReference type="GO" id="GO:0005615">
    <property type="term" value="C:extracellular space"/>
    <property type="evidence" value="ECO:0007669"/>
    <property type="project" value="TreeGrafter"/>
</dbReference>
<reference evidence="23" key="1">
    <citation type="submission" date="2019-08" db="EMBL/GenBank/DDBJ databases">
        <title>The genome of the North American firefly Photinus pyralis.</title>
        <authorList>
            <consortium name="Photinus pyralis genome working group"/>
            <person name="Fallon T.R."/>
            <person name="Sander Lower S.E."/>
            <person name="Weng J.-K."/>
        </authorList>
    </citation>
    <scope>NUCLEOTIDE SEQUENCE</scope>
    <source>
        <strain evidence="23">TRF0915ILg1</strain>
        <tissue evidence="23">Whole body</tissue>
    </source>
</reference>
<evidence type="ECO:0000256" key="13">
    <source>
        <dbReference type="PIRSR" id="PIRSR601548-1"/>
    </source>
</evidence>
<dbReference type="GO" id="GO:0046872">
    <property type="term" value="F:metal ion binding"/>
    <property type="evidence" value="ECO:0007669"/>
    <property type="project" value="UniProtKB-KW"/>
</dbReference>
<dbReference type="GO" id="GO:0006508">
    <property type="term" value="P:proteolysis"/>
    <property type="evidence" value="ECO:0007669"/>
    <property type="project" value="UniProtKB-KW"/>
</dbReference>
<dbReference type="OrthoDB" id="10029630at2759"/>
<feature type="disulfide bond" evidence="18 20">
    <location>
        <begin position="344"/>
        <end position="362"/>
    </location>
</feature>
<sequence length="639" mass="75270">MISVLSFPTFLFEVLLWCNIYATDDLIPDQELSATSLLETLNARGTLRTQLQVLAEWNYKTNISEETLKKQLEVSKQIAKENKEDWLQAIKYNWRSFKDPTLRRRFMKYSILGASALPEDKYVALQKIVDDMQAIYSTSKICDFKNPNKCDLSLEPEIVEIMTNSRDPEELKHVWVEWRNKNKVVKDMYKKYVELSNEVARLNNFTDNVQYWLFGYEDSKFRVKIAHVWEDIEPLYLQLHAYVRFKLREFYGENVVMEKGPIPAHLLGNMWAQSWISVLNFTLPYPEQQALDVTKELLKQGYTAKRIFKLAESFFVSLNLSAMTPLFWKKSVLEKPTDGREIVCHASAWDFFDGKDYRIKQCTTIDEKSLKTAHHEMGHIQYYMQYKDQPYIFRDGANPGFHEAVGDVMILSVSSTKHLKRIGLMSRKQPDNDDLELNNLYKIALEKVAFLPYSYVMDLWRWSVFERKTTPKNYNCKWWHYRNTIQGIEPPVNRNEDDFDPAAKYHTVADVSYLRYFVSTVIQFQFHLAACRIAGKYDPNDPQKPLHKCDIYKNKKAGNAIGKMLRMGSSRPWRDAMEVLTGERKINASGLLTYFEPLRKWLENENRKNNVYVGWEKPRTKCIKKGSQRRNLLKKYLNK</sequence>
<organism evidence="23 24">
    <name type="scientific">Ignelater luminosus</name>
    <name type="common">Cucubano</name>
    <name type="synonym">Pyrophorus luminosus</name>
    <dbReference type="NCBI Taxonomy" id="2038154"/>
    <lineage>
        <taxon>Eukaryota</taxon>
        <taxon>Metazoa</taxon>
        <taxon>Ecdysozoa</taxon>
        <taxon>Arthropoda</taxon>
        <taxon>Hexapoda</taxon>
        <taxon>Insecta</taxon>
        <taxon>Pterygota</taxon>
        <taxon>Neoptera</taxon>
        <taxon>Endopterygota</taxon>
        <taxon>Coleoptera</taxon>
        <taxon>Polyphaga</taxon>
        <taxon>Elateriformia</taxon>
        <taxon>Elateroidea</taxon>
        <taxon>Elateridae</taxon>
        <taxon>Agrypninae</taxon>
        <taxon>Pyrophorini</taxon>
        <taxon>Ignelater</taxon>
    </lineage>
</organism>
<evidence type="ECO:0000256" key="22">
    <source>
        <dbReference type="SAM" id="SignalP"/>
    </source>
</evidence>
<proteinExistence type="inferred from homology"/>
<keyword evidence="3 21" id="KW-0645">Protease</keyword>
<comment type="caution">
    <text evidence="23">The sequence shown here is derived from an EMBL/GenBank/DDBJ whole genome shotgun (WGS) entry which is preliminary data.</text>
</comment>
<dbReference type="GO" id="GO:0005886">
    <property type="term" value="C:plasma membrane"/>
    <property type="evidence" value="ECO:0007669"/>
    <property type="project" value="TreeGrafter"/>
</dbReference>
<dbReference type="AlphaFoldDB" id="A0A8K0CZ37"/>
<evidence type="ECO:0000256" key="11">
    <source>
        <dbReference type="ARBA" id="ARBA00036868"/>
    </source>
</evidence>
<feature type="disulfide bond" evidence="20">
    <location>
        <begin position="142"/>
        <end position="150"/>
    </location>
</feature>
<evidence type="ECO:0000256" key="3">
    <source>
        <dbReference type="ARBA" id="ARBA00022670"/>
    </source>
</evidence>
<dbReference type="CDD" id="cd06461">
    <property type="entry name" value="M2_ACE"/>
    <property type="match status" value="1"/>
</dbReference>
<keyword evidence="10 14" id="KW-0325">Glycoprotein</keyword>
<feature type="binding site" evidence="17">
    <location>
        <position position="375"/>
    </location>
    <ligand>
        <name>Zn(2+)</name>
        <dbReference type="ChEBI" id="CHEBI:29105"/>
        <label>1</label>
        <note>catalytic</note>
    </ligand>
</feature>
<protein>
    <recommendedName>
        <fullName evidence="12 21">Angiotensin-converting enzyme</fullName>
        <ecNumber evidence="21">3.4.-.-</ecNumber>
    </recommendedName>
</protein>
<keyword evidence="2 21" id="KW-0121">Carboxypeptidase</keyword>
<evidence type="ECO:0000256" key="9">
    <source>
        <dbReference type="ARBA" id="ARBA00023157"/>
    </source>
</evidence>
<feature type="binding site" evidence="16">
    <location>
        <position position="216"/>
    </location>
    <ligand>
        <name>chloride</name>
        <dbReference type="ChEBI" id="CHEBI:17996"/>
        <label>1</label>
    </ligand>
</feature>
<feature type="binding site" evidence="19">
    <location>
        <position position="379"/>
    </location>
    <ligand>
        <name>Zn(2+)</name>
        <dbReference type="ChEBI" id="CHEBI:29105"/>
        <label>2</label>
        <note>catalytic</note>
    </ligand>
</feature>
<dbReference type="Pfam" id="PF01401">
    <property type="entry name" value="Peptidase_M2"/>
    <property type="match status" value="1"/>
</dbReference>
<name>A0A8K0CZ37_IGNLU</name>
<feature type="binding site" evidence="17">
    <location>
        <position position="379"/>
    </location>
    <ligand>
        <name>Zn(2+)</name>
        <dbReference type="ChEBI" id="CHEBI:29105"/>
        <label>1</label>
        <note>catalytic</note>
    </ligand>
</feature>
<keyword evidence="5 22" id="KW-0732">Signal</keyword>
<evidence type="ECO:0000256" key="7">
    <source>
        <dbReference type="ARBA" id="ARBA00022833"/>
    </source>
</evidence>
<feature type="binding site" evidence="19">
    <location>
        <position position="403"/>
    </location>
    <ligand>
        <name>Zn(2+)</name>
        <dbReference type="ChEBI" id="CHEBI:29105"/>
        <label>2</label>
        <note>catalytic</note>
    </ligand>
</feature>
<feature type="signal peptide" evidence="22">
    <location>
        <begin position="1"/>
        <end position="22"/>
    </location>
</feature>
<dbReference type="SUPFAM" id="SSF55486">
    <property type="entry name" value="Metalloproteases ('zincins'), catalytic domain"/>
    <property type="match status" value="1"/>
</dbReference>
<feature type="disulfide bond" evidence="18 20">
    <location>
        <begin position="531"/>
        <end position="549"/>
    </location>
</feature>
<feature type="chain" id="PRO_5035451517" description="Angiotensin-converting enzyme" evidence="22">
    <location>
        <begin position="23"/>
        <end position="639"/>
    </location>
</feature>
<dbReference type="GO" id="GO:0008241">
    <property type="term" value="F:peptidyl-dipeptidase activity"/>
    <property type="evidence" value="ECO:0007669"/>
    <property type="project" value="UniProtKB-EC"/>
</dbReference>
<feature type="binding site" evidence="19">
    <location>
        <position position="375"/>
    </location>
    <ligand>
        <name>Zn(2+)</name>
        <dbReference type="ChEBI" id="CHEBI:29105"/>
        <label>2</label>
        <note>catalytic</note>
    </ligand>
</feature>
<evidence type="ECO:0000256" key="12">
    <source>
        <dbReference type="ARBA" id="ARBA00039858"/>
    </source>
</evidence>
<dbReference type="EMBL" id="VTPC01005155">
    <property type="protein sequence ID" value="KAF2896393.1"/>
    <property type="molecule type" value="Genomic_DNA"/>
</dbReference>
<evidence type="ECO:0000256" key="5">
    <source>
        <dbReference type="ARBA" id="ARBA00022729"/>
    </source>
</evidence>
<keyword evidence="7 17" id="KW-0862">Zinc</keyword>
<dbReference type="PANTHER" id="PTHR10514:SF44">
    <property type="entry name" value="ANGIOTENSIN-CONVERTING ENZYME-RELATED"/>
    <property type="match status" value="1"/>
</dbReference>
<gene>
    <name evidence="23" type="ORF">ILUMI_09782</name>
</gene>
<evidence type="ECO:0000256" key="16">
    <source>
        <dbReference type="PIRSR" id="PIRSR601548-2"/>
    </source>
</evidence>
<dbReference type="Proteomes" id="UP000801492">
    <property type="component" value="Unassembled WGS sequence"/>
</dbReference>
<evidence type="ECO:0000256" key="1">
    <source>
        <dbReference type="ARBA" id="ARBA00008139"/>
    </source>
</evidence>
<evidence type="ECO:0000256" key="21">
    <source>
        <dbReference type="RuleBase" id="RU361144"/>
    </source>
</evidence>
<evidence type="ECO:0000256" key="17">
    <source>
        <dbReference type="PIRSR" id="PIRSR601548-3"/>
    </source>
</evidence>
<evidence type="ECO:0000256" key="20">
    <source>
        <dbReference type="PROSITE-ProRule" id="PRU01355"/>
    </source>
</evidence>
<comment type="catalytic activity">
    <reaction evidence="11">
        <text>Release of a C-terminal dipeptide, oligopeptide-|-Xaa-Yaa, when Xaa is not Pro, and Yaa is neither Asp nor Glu. Thus, conversion of angiotensin I to angiotensin II, with increase in vasoconstrictor activity, but no action on angiotensin II.</text>
        <dbReference type="EC" id="3.4.15.1"/>
    </reaction>
</comment>
<dbReference type="PRINTS" id="PR00791">
    <property type="entry name" value="PEPDIPTASEA"/>
</dbReference>
<feature type="binding site" evidence="17">
    <location>
        <position position="403"/>
    </location>
    <ligand>
        <name>Zn(2+)</name>
        <dbReference type="ChEBI" id="CHEBI:29105"/>
        <label>1</label>
        <note>catalytic</note>
    </ligand>
</feature>
<feature type="active site" description="Proton donor 2" evidence="15">
    <location>
        <position position="506"/>
    </location>
</feature>
<comment type="cofactor">
    <cofactor evidence="21">
        <name>Zn(2+)</name>
        <dbReference type="ChEBI" id="CHEBI:29105"/>
    </cofactor>
    <text evidence="21">Binds 1 zinc ion per subunit.</text>
</comment>
<feature type="binding site" evidence="16">
    <location>
        <position position="515"/>
    </location>
    <ligand>
        <name>chloride</name>
        <dbReference type="ChEBI" id="CHEBI:17996"/>
        <label>1</label>
    </ligand>
</feature>
<keyword evidence="8 21" id="KW-0482">Metalloprotease</keyword>
<evidence type="ECO:0000313" key="24">
    <source>
        <dbReference type="Proteomes" id="UP000801492"/>
    </source>
</evidence>
<dbReference type="PROSITE" id="PS52011">
    <property type="entry name" value="PEPTIDASE_M2"/>
    <property type="match status" value="1"/>
</dbReference>
<feature type="glycosylation site" description="N-linked (GlcNAc...) asparagine; partial" evidence="14">
    <location>
        <position position="148"/>
    </location>
</feature>
<evidence type="ECO:0000256" key="14">
    <source>
        <dbReference type="PIRSR" id="PIRSR601548-10"/>
    </source>
</evidence>
<evidence type="ECO:0000256" key="10">
    <source>
        <dbReference type="ARBA" id="ARBA00023180"/>
    </source>
</evidence>
<dbReference type="PANTHER" id="PTHR10514">
    <property type="entry name" value="ANGIOTENSIN-CONVERTING ENZYME"/>
    <property type="match status" value="1"/>
</dbReference>
<feature type="glycosylation site" description="N-linked (GlcNAc...) asparagine" evidence="14">
    <location>
        <position position="62"/>
    </location>
</feature>
<dbReference type="EC" id="3.4.-.-" evidence="21"/>
<dbReference type="InterPro" id="IPR001548">
    <property type="entry name" value="Peptidase_M2"/>
</dbReference>
<evidence type="ECO:0000256" key="4">
    <source>
        <dbReference type="ARBA" id="ARBA00022723"/>
    </source>
</evidence>
<comment type="similarity">
    <text evidence="1 20 21">Belongs to the peptidase M2 family.</text>
</comment>
<keyword evidence="9 18" id="KW-1015">Disulfide bond</keyword>
<evidence type="ECO:0000256" key="2">
    <source>
        <dbReference type="ARBA" id="ARBA00022645"/>
    </source>
</evidence>
<evidence type="ECO:0000256" key="8">
    <source>
        <dbReference type="ARBA" id="ARBA00023049"/>
    </source>
</evidence>
<evidence type="ECO:0000256" key="15">
    <source>
        <dbReference type="PIRSR" id="PIRSR601548-11"/>
    </source>
</evidence>
<dbReference type="GO" id="GO:0008237">
    <property type="term" value="F:metallopeptidase activity"/>
    <property type="evidence" value="ECO:0007669"/>
    <property type="project" value="UniProtKB-KW"/>
</dbReference>
<evidence type="ECO:0000256" key="18">
    <source>
        <dbReference type="PIRSR" id="PIRSR601548-4"/>
    </source>
</evidence>
<feature type="active site" description="Proton acceptor 1" evidence="13">
    <location>
        <position position="376"/>
    </location>
</feature>
<accession>A0A8K0CZ37</accession>
<feature type="active site" description="Proton donor 1" evidence="13">
    <location>
        <position position="506"/>
    </location>
</feature>
<feature type="active site" description="Proton acceptor 2" evidence="15">
    <location>
        <position position="376"/>
    </location>
</feature>
<dbReference type="FunFam" id="1.10.1370.30:FF:000004">
    <property type="entry name" value="Angiotensin-converting enzyme"/>
    <property type="match status" value="1"/>
</dbReference>
<keyword evidence="4 17" id="KW-0479">Metal-binding</keyword>
<evidence type="ECO:0000313" key="23">
    <source>
        <dbReference type="EMBL" id="KAF2896393.1"/>
    </source>
</evidence>
<evidence type="ECO:0000256" key="6">
    <source>
        <dbReference type="ARBA" id="ARBA00022801"/>
    </source>
</evidence>
<keyword evidence="6 21" id="KW-0378">Hydrolase</keyword>
<evidence type="ECO:0000256" key="19">
    <source>
        <dbReference type="PIRSR" id="PIRSR601548-8"/>
    </source>
</evidence>
<dbReference type="Gene3D" id="1.10.1370.30">
    <property type="match status" value="1"/>
</dbReference>
<keyword evidence="24" id="KW-1185">Reference proteome</keyword>